<protein>
    <submittedName>
        <fullName evidence="2">GNAT family N-acetyltransferase</fullName>
    </submittedName>
</protein>
<gene>
    <name evidence="2" type="ORF">FHP05_10405</name>
</gene>
<dbReference type="Pfam" id="PF13673">
    <property type="entry name" value="Acetyltransf_10"/>
    <property type="match status" value="1"/>
</dbReference>
<sequence length="140" mass="16079">MNLKLVETAQEQEDAFSVRKTVFVYEQKVPIELEIDEYEKDALHFIGYVDQLPVVASRLRFVNGDGKLERICVLKEHRNSAYGKQIIQLMEDHIRQRGFKTAILNAQVHAIGFYEKLGYIGVSEPFQDAGIPHVTMSKQL</sequence>
<dbReference type="CDD" id="cd04301">
    <property type="entry name" value="NAT_SF"/>
    <property type="match status" value="1"/>
</dbReference>
<dbReference type="PANTHER" id="PTHR13355">
    <property type="entry name" value="GLUCOSAMINE 6-PHOSPHATE N-ACETYLTRANSFERASE"/>
    <property type="match status" value="1"/>
</dbReference>
<dbReference type="EMBL" id="VDUW01000006">
    <property type="protein sequence ID" value="TXL64089.1"/>
    <property type="molecule type" value="Genomic_DNA"/>
</dbReference>
<dbReference type="SUPFAM" id="SSF55729">
    <property type="entry name" value="Acyl-CoA N-acyltransferases (Nat)"/>
    <property type="match status" value="1"/>
</dbReference>
<accession>A0A5C8NQR1</accession>
<reference evidence="2 3" key="1">
    <citation type="submission" date="2019-06" db="EMBL/GenBank/DDBJ databases">
        <title>Cerasibacillus sp. nov., isolated from maize field.</title>
        <authorList>
            <person name="Lin S.-Y."/>
            <person name="Tsai C.-F."/>
            <person name="Young C.-C."/>
        </authorList>
    </citation>
    <scope>NUCLEOTIDE SEQUENCE [LARGE SCALE GENOMIC DNA]</scope>
    <source>
        <strain evidence="2 3">CC-CFT480</strain>
    </source>
</reference>
<keyword evidence="2" id="KW-0808">Transferase</keyword>
<dbReference type="Proteomes" id="UP000321574">
    <property type="component" value="Unassembled WGS sequence"/>
</dbReference>
<organism evidence="2 3">
    <name type="scientific">Cerasibacillus terrae</name>
    <dbReference type="NCBI Taxonomy" id="2498845"/>
    <lineage>
        <taxon>Bacteria</taxon>
        <taxon>Bacillati</taxon>
        <taxon>Bacillota</taxon>
        <taxon>Bacilli</taxon>
        <taxon>Bacillales</taxon>
        <taxon>Bacillaceae</taxon>
        <taxon>Cerasibacillus</taxon>
    </lineage>
</organism>
<dbReference type="InterPro" id="IPR016181">
    <property type="entry name" value="Acyl_CoA_acyltransferase"/>
</dbReference>
<feature type="domain" description="N-acetyltransferase" evidence="1">
    <location>
        <begin position="1"/>
        <end position="140"/>
    </location>
</feature>
<evidence type="ECO:0000313" key="3">
    <source>
        <dbReference type="Proteomes" id="UP000321574"/>
    </source>
</evidence>
<dbReference type="InterPro" id="IPR039143">
    <property type="entry name" value="GNPNAT1-like"/>
</dbReference>
<name>A0A5C8NQR1_9BACI</name>
<keyword evidence="3" id="KW-1185">Reference proteome</keyword>
<dbReference type="AlphaFoldDB" id="A0A5C8NQR1"/>
<proteinExistence type="predicted"/>
<evidence type="ECO:0000259" key="1">
    <source>
        <dbReference type="PROSITE" id="PS51186"/>
    </source>
</evidence>
<dbReference type="Gene3D" id="3.40.630.30">
    <property type="match status" value="1"/>
</dbReference>
<dbReference type="OrthoDB" id="9796171at2"/>
<evidence type="ECO:0000313" key="2">
    <source>
        <dbReference type="EMBL" id="TXL64089.1"/>
    </source>
</evidence>
<comment type="caution">
    <text evidence="2">The sequence shown here is derived from an EMBL/GenBank/DDBJ whole genome shotgun (WGS) entry which is preliminary data.</text>
</comment>
<dbReference type="GO" id="GO:0008080">
    <property type="term" value="F:N-acetyltransferase activity"/>
    <property type="evidence" value="ECO:0007669"/>
    <property type="project" value="TreeGrafter"/>
</dbReference>
<dbReference type="InterPro" id="IPR000182">
    <property type="entry name" value="GNAT_dom"/>
</dbReference>
<dbReference type="PROSITE" id="PS51186">
    <property type="entry name" value="GNAT"/>
    <property type="match status" value="1"/>
</dbReference>